<dbReference type="Gene3D" id="3.90.550.10">
    <property type="entry name" value="Spore Coat Polysaccharide Biosynthesis Protein SpsA, Chain A"/>
    <property type="match status" value="1"/>
</dbReference>
<name>A0ABW5PLS3_9BACI</name>
<evidence type="ECO:0000313" key="3">
    <source>
        <dbReference type="EMBL" id="MFD2616322.1"/>
    </source>
</evidence>
<accession>A0ABW5PLS3</accession>
<dbReference type="SUPFAM" id="SSF53448">
    <property type="entry name" value="Nucleotide-diphospho-sugar transferases"/>
    <property type="match status" value="1"/>
</dbReference>
<feature type="domain" description="Glycosyltransferase 2-like prokaryotic type" evidence="2">
    <location>
        <begin position="190"/>
        <end position="255"/>
    </location>
</feature>
<evidence type="ECO:0000259" key="2">
    <source>
        <dbReference type="Pfam" id="PF10111"/>
    </source>
</evidence>
<dbReference type="PANTHER" id="PTHR43685">
    <property type="entry name" value="GLYCOSYLTRANSFERASE"/>
    <property type="match status" value="1"/>
</dbReference>
<dbReference type="InterPro" id="IPR029044">
    <property type="entry name" value="Nucleotide-diphossugar_trans"/>
</dbReference>
<dbReference type="PANTHER" id="PTHR43685:SF2">
    <property type="entry name" value="GLYCOSYLTRANSFERASE 2-LIKE DOMAIN-CONTAINING PROTEIN"/>
    <property type="match status" value="1"/>
</dbReference>
<evidence type="ECO:0000313" key="4">
    <source>
        <dbReference type="Proteomes" id="UP001597458"/>
    </source>
</evidence>
<proteinExistence type="predicted"/>
<comment type="caution">
    <text evidence="3">The sequence shown here is derived from an EMBL/GenBank/DDBJ whole genome shotgun (WGS) entry which is preliminary data.</text>
</comment>
<sequence>MGTEVSVIIPSYNRYPLNLLALDSLAIQTFDPSKMEVIFIDDGSTDETKNILKMYYPPFSFQYIRTSNKGRSKARNLGIKKAKGKIIIFLDAEMIVNPDFVEKHYTYHQTHPNGVLTGELGFHTLYSFAFPELNSNQLAQLEDLINQSPIYMKKFNTFIETRRPVQLIDKNDLHSQAFRKLSFFSQSELDKKTIELFGEDLKQFQTPWMAFVTANVSVRKSLLQLSGYFDESFRGWGFEDWELGFRLYQYGATFAYRRDIAGYHQEHPISNDSNWESSLTNFWLFQKKHKSIDVLAIVFILLGLYDRLDVHYILKEFKTLKVKYPNQFSSYRYSIRALLNTALDLMKDGEPVKNLTTLSGLEQQLQTILTEQDTIKSLEAYPNLVKAFDDLTSL</sequence>
<dbReference type="Pfam" id="PF10111">
    <property type="entry name" value="Glyco_tranf_2_2"/>
    <property type="match status" value="1"/>
</dbReference>
<keyword evidence="4" id="KW-1185">Reference proteome</keyword>
<protein>
    <submittedName>
        <fullName evidence="3">Glycosyltransferase family 2 protein</fullName>
        <ecNumber evidence="3">2.4.-.-</ecNumber>
    </submittedName>
</protein>
<dbReference type="EC" id="2.4.-.-" evidence="3"/>
<organism evidence="3 4">
    <name type="scientific">Terrilactibacillus laevilacticus</name>
    <dbReference type="NCBI Taxonomy" id="1380157"/>
    <lineage>
        <taxon>Bacteria</taxon>
        <taxon>Bacillati</taxon>
        <taxon>Bacillota</taxon>
        <taxon>Bacilli</taxon>
        <taxon>Bacillales</taxon>
        <taxon>Bacillaceae</taxon>
        <taxon>Terrilactibacillus</taxon>
    </lineage>
</organism>
<reference evidence="4" key="1">
    <citation type="journal article" date="2019" name="Int. J. Syst. Evol. Microbiol.">
        <title>The Global Catalogue of Microorganisms (GCM) 10K type strain sequencing project: providing services to taxonomists for standard genome sequencing and annotation.</title>
        <authorList>
            <consortium name="The Broad Institute Genomics Platform"/>
            <consortium name="The Broad Institute Genome Sequencing Center for Infectious Disease"/>
            <person name="Wu L."/>
            <person name="Ma J."/>
        </authorList>
    </citation>
    <scope>NUCLEOTIDE SEQUENCE [LARGE SCALE GENOMIC DNA]</scope>
    <source>
        <strain evidence="4">TISTR 2241</strain>
    </source>
</reference>
<dbReference type="InterPro" id="IPR019290">
    <property type="entry name" value="GlycosylTrfase-like_prok"/>
</dbReference>
<evidence type="ECO:0000259" key="1">
    <source>
        <dbReference type="Pfam" id="PF00535"/>
    </source>
</evidence>
<keyword evidence="3" id="KW-0328">Glycosyltransferase</keyword>
<keyword evidence="3" id="KW-0808">Transferase</keyword>
<dbReference type="EMBL" id="JBHUMR010000007">
    <property type="protein sequence ID" value="MFD2616322.1"/>
    <property type="molecule type" value="Genomic_DNA"/>
</dbReference>
<dbReference type="GO" id="GO:0016757">
    <property type="term" value="F:glycosyltransferase activity"/>
    <property type="evidence" value="ECO:0007669"/>
    <property type="project" value="UniProtKB-KW"/>
</dbReference>
<gene>
    <name evidence="3" type="ORF">ACFSTF_03205</name>
</gene>
<dbReference type="Pfam" id="PF00535">
    <property type="entry name" value="Glycos_transf_2"/>
    <property type="match status" value="1"/>
</dbReference>
<dbReference type="InterPro" id="IPR001173">
    <property type="entry name" value="Glyco_trans_2-like"/>
</dbReference>
<dbReference type="InterPro" id="IPR050834">
    <property type="entry name" value="Glycosyltransf_2"/>
</dbReference>
<feature type="domain" description="Glycosyltransferase 2-like" evidence="1">
    <location>
        <begin position="6"/>
        <end position="120"/>
    </location>
</feature>
<dbReference type="RefSeq" id="WP_141189755.1">
    <property type="nucleotide sequence ID" value="NZ_JBHUMR010000007.1"/>
</dbReference>
<dbReference type="Proteomes" id="UP001597458">
    <property type="component" value="Unassembled WGS sequence"/>
</dbReference>